<dbReference type="AlphaFoldDB" id="A0A7T1T2E2"/>
<dbReference type="SUPFAM" id="SSF160419">
    <property type="entry name" value="YdfO-like"/>
    <property type="match status" value="1"/>
</dbReference>
<gene>
    <name evidence="1" type="ORF">G4Z16_00660</name>
</gene>
<name>A0A7T1T2E2_9ACTN</name>
<dbReference type="Pfam" id="PF07166">
    <property type="entry name" value="DUF1398"/>
    <property type="match status" value="1"/>
</dbReference>
<dbReference type="KEGG" id="sbat:G4Z16_00660"/>
<evidence type="ECO:0000313" key="2">
    <source>
        <dbReference type="Proteomes" id="UP000595046"/>
    </source>
</evidence>
<protein>
    <submittedName>
        <fullName evidence="1">DUF1398 domain-containing protein</fullName>
    </submittedName>
</protein>
<evidence type="ECO:0000313" key="1">
    <source>
        <dbReference type="EMBL" id="QPP05145.1"/>
    </source>
</evidence>
<dbReference type="EMBL" id="CP048882">
    <property type="protein sequence ID" value="QPP05145.1"/>
    <property type="molecule type" value="Genomic_DNA"/>
</dbReference>
<accession>A0A7T1T2E2</accession>
<dbReference type="InterPro" id="IPR009833">
    <property type="entry name" value="DUF1398"/>
</dbReference>
<dbReference type="Gene3D" id="3.30.1810.10">
    <property type="entry name" value="YdfO-like"/>
    <property type="match status" value="1"/>
</dbReference>
<organism evidence="1 2">
    <name type="scientific">Streptomyces bathyalis</name>
    <dbReference type="NCBI Taxonomy" id="2710756"/>
    <lineage>
        <taxon>Bacteria</taxon>
        <taxon>Bacillati</taxon>
        <taxon>Actinomycetota</taxon>
        <taxon>Actinomycetes</taxon>
        <taxon>Kitasatosporales</taxon>
        <taxon>Streptomycetaceae</taxon>
        <taxon>Streptomyces</taxon>
    </lineage>
</organism>
<keyword evidence="2" id="KW-1185">Reference proteome</keyword>
<dbReference type="Proteomes" id="UP000595046">
    <property type="component" value="Chromosome"/>
</dbReference>
<sequence>MDHAIKNLEAAMERAAAVRPKVAGFPYLAETLRQYGVTRCRMAVPSNAMLYLTGAGPVAVQGEPLVAGMVSVSRFDRRTLIAALRADQAGETTFPEFVQGCWEAGVVWYDVDLDTRTCTYYGADGDSYTETYPAVEV</sequence>
<proteinExistence type="predicted"/>
<reference evidence="2" key="1">
    <citation type="submission" date="2020-02" db="EMBL/GenBank/DDBJ databases">
        <title>Streptomyces sp. ASO4wet.</title>
        <authorList>
            <person name="Risdian C."/>
            <person name="Landwehr W."/>
            <person name="Schupp P."/>
            <person name="Wink J."/>
        </authorList>
    </citation>
    <scope>NUCLEOTIDE SEQUENCE [LARGE SCALE GENOMIC DNA]</scope>
    <source>
        <strain evidence="2">ASO4wet</strain>
    </source>
</reference>
<dbReference type="RefSeq" id="WP_246530596.1">
    <property type="nucleotide sequence ID" value="NZ_CP048882.1"/>
</dbReference>
<dbReference type="InterPro" id="IPR036696">
    <property type="entry name" value="YdfO-like_sf"/>
</dbReference>